<dbReference type="AlphaFoldDB" id="S5TMF4"/>
<protein>
    <submittedName>
        <fullName evidence="2">Uncharacterized protein</fullName>
    </submittedName>
</protein>
<dbReference type="RefSeq" id="WP_020936562.1">
    <property type="nucleotide sequence ID" value="NC_021915.1"/>
</dbReference>
<dbReference type="EMBL" id="CP003924">
    <property type="protein sequence ID" value="AGS35981.1"/>
    <property type="molecule type" value="Genomic_DNA"/>
</dbReference>
<dbReference type="STRING" id="1224163.B841_12555"/>
<keyword evidence="1" id="KW-0812">Transmembrane</keyword>
<gene>
    <name evidence="2" type="ORF">B841_12555</name>
</gene>
<dbReference type="HOGENOM" id="CLU_2435839_0_0_11"/>
<organism evidence="2 3">
    <name type="scientific">Corynebacterium maris DSM 45190</name>
    <dbReference type="NCBI Taxonomy" id="1224163"/>
    <lineage>
        <taxon>Bacteria</taxon>
        <taxon>Bacillati</taxon>
        <taxon>Actinomycetota</taxon>
        <taxon>Actinomycetes</taxon>
        <taxon>Mycobacteriales</taxon>
        <taxon>Corynebacteriaceae</taxon>
        <taxon>Corynebacterium</taxon>
    </lineage>
</organism>
<name>S5TMF4_9CORY</name>
<keyword evidence="1" id="KW-1133">Transmembrane helix</keyword>
<evidence type="ECO:0000256" key="1">
    <source>
        <dbReference type="SAM" id="Phobius"/>
    </source>
</evidence>
<dbReference type="PATRIC" id="fig|1224163.3.peg.2536"/>
<feature type="transmembrane region" description="Helical" evidence="1">
    <location>
        <begin position="7"/>
        <end position="25"/>
    </location>
</feature>
<keyword evidence="3" id="KW-1185">Reference proteome</keyword>
<dbReference type="KEGG" id="cmd:B841_12555"/>
<evidence type="ECO:0000313" key="2">
    <source>
        <dbReference type="EMBL" id="AGS35981.1"/>
    </source>
</evidence>
<evidence type="ECO:0000313" key="3">
    <source>
        <dbReference type="Proteomes" id="UP000015388"/>
    </source>
</evidence>
<accession>S5TMF4</accession>
<proteinExistence type="predicted"/>
<dbReference type="Proteomes" id="UP000015388">
    <property type="component" value="Chromosome"/>
</dbReference>
<feature type="transmembrane region" description="Helical" evidence="1">
    <location>
        <begin position="31"/>
        <end position="52"/>
    </location>
</feature>
<reference evidence="2 3" key="1">
    <citation type="submission" date="2012-11" db="EMBL/GenBank/DDBJ databases">
        <title>The complete genome sequence of Corynebacterium maris Coryn-1 (=DSM 45190).</title>
        <authorList>
            <person name="Schaffert L."/>
            <person name="Albersmeier A."/>
            <person name="Kalinowski J."/>
            <person name="Ruckert C."/>
        </authorList>
    </citation>
    <scope>NUCLEOTIDE SEQUENCE [LARGE SCALE GENOMIC DNA]</scope>
    <source>
        <strain evidence="3">Coryn-1</strain>
    </source>
</reference>
<keyword evidence="1" id="KW-0472">Membrane</keyword>
<sequence>MRLVARIFFQTLIALGFFVGAFFLFETGGTLAVVLGWGAIVVGVAILAELIVASAFGRLRTPEDYGAGFVVPPYRRRPWFGKEGLIHRQA</sequence>